<gene>
    <name evidence="2" type="ORF">LSTR_LSTR015655</name>
</gene>
<evidence type="ECO:0000313" key="3">
    <source>
        <dbReference type="Proteomes" id="UP000291343"/>
    </source>
</evidence>
<dbReference type="Proteomes" id="UP000291343">
    <property type="component" value="Unassembled WGS sequence"/>
</dbReference>
<comment type="caution">
    <text evidence="2">The sequence shown here is derived from an EMBL/GenBank/DDBJ whole genome shotgun (WGS) entry which is preliminary data.</text>
</comment>
<sequence>MLLSSHGMFCNEPMDDNKGRKGACLGWVWRGKGVAPPLAGLCRAAWGQYKPGDGSAMMWTSAPLVLLTLLMALVSPAQVTGKNRPSRGRGSNWW</sequence>
<organism evidence="2 3">
    <name type="scientific">Laodelphax striatellus</name>
    <name type="common">Small brown planthopper</name>
    <name type="synonym">Delphax striatella</name>
    <dbReference type="NCBI Taxonomy" id="195883"/>
    <lineage>
        <taxon>Eukaryota</taxon>
        <taxon>Metazoa</taxon>
        <taxon>Ecdysozoa</taxon>
        <taxon>Arthropoda</taxon>
        <taxon>Hexapoda</taxon>
        <taxon>Insecta</taxon>
        <taxon>Pterygota</taxon>
        <taxon>Neoptera</taxon>
        <taxon>Paraneoptera</taxon>
        <taxon>Hemiptera</taxon>
        <taxon>Auchenorrhyncha</taxon>
        <taxon>Fulgoroidea</taxon>
        <taxon>Delphacidae</taxon>
        <taxon>Criomorphinae</taxon>
        <taxon>Laodelphax</taxon>
    </lineage>
</organism>
<proteinExistence type="predicted"/>
<keyword evidence="1" id="KW-0812">Transmembrane</keyword>
<keyword evidence="1" id="KW-1133">Transmembrane helix</keyword>
<evidence type="ECO:0000313" key="2">
    <source>
        <dbReference type="EMBL" id="RZF39197.1"/>
    </source>
</evidence>
<name>A0A482X028_LAOST</name>
<dbReference type="EMBL" id="QKKF02020400">
    <property type="protein sequence ID" value="RZF39197.1"/>
    <property type="molecule type" value="Genomic_DNA"/>
</dbReference>
<dbReference type="AlphaFoldDB" id="A0A482X028"/>
<evidence type="ECO:0000256" key="1">
    <source>
        <dbReference type="SAM" id="Phobius"/>
    </source>
</evidence>
<keyword evidence="3" id="KW-1185">Reference proteome</keyword>
<feature type="transmembrane region" description="Helical" evidence="1">
    <location>
        <begin position="56"/>
        <end position="79"/>
    </location>
</feature>
<protein>
    <submittedName>
        <fullName evidence="2">Uncharacterized protein</fullName>
    </submittedName>
</protein>
<accession>A0A482X028</accession>
<reference evidence="2 3" key="1">
    <citation type="journal article" date="2017" name="Gigascience">
        <title>Genome sequence of the small brown planthopper, Laodelphax striatellus.</title>
        <authorList>
            <person name="Zhu J."/>
            <person name="Jiang F."/>
            <person name="Wang X."/>
            <person name="Yang P."/>
            <person name="Bao Y."/>
            <person name="Zhao W."/>
            <person name="Wang W."/>
            <person name="Lu H."/>
            <person name="Wang Q."/>
            <person name="Cui N."/>
            <person name="Li J."/>
            <person name="Chen X."/>
            <person name="Luo L."/>
            <person name="Yu J."/>
            <person name="Kang L."/>
            <person name="Cui F."/>
        </authorList>
    </citation>
    <scope>NUCLEOTIDE SEQUENCE [LARGE SCALE GENOMIC DNA]</scope>
    <source>
        <strain evidence="2">Lst14</strain>
    </source>
</reference>
<keyword evidence="1" id="KW-0472">Membrane</keyword>
<dbReference type="InParanoid" id="A0A482X028"/>